<name>A0A9D1D5G3_9FIRM</name>
<evidence type="ECO:0000313" key="13">
    <source>
        <dbReference type="EMBL" id="HIR05263.1"/>
    </source>
</evidence>
<dbReference type="InterPro" id="IPR017441">
    <property type="entry name" value="Protein_kinase_ATP_BS"/>
</dbReference>
<dbReference type="InterPro" id="IPR011009">
    <property type="entry name" value="Kinase-like_dom_sf"/>
</dbReference>
<comment type="caution">
    <text evidence="13">The sequence shown here is derived from an EMBL/GenBank/DDBJ whole genome shotgun (WGS) entry which is preliminary data.</text>
</comment>
<keyword evidence="3" id="KW-0808">Transferase</keyword>
<accession>A0A9D1D5G3</accession>
<dbReference type="Gene3D" id="3.30.10.20">
    <property type="match status" value="3"/>
</dbReference>
<evidence type="ECO:0000256" key="4">
    <source>
        <dbReference type="ARBA" id="ARBA00022741"/>
    </source>
</evidence>
<dbReference type="AlphaFoldDB" id="A0A9D1D5G3"/>
<evidence type="ECO:0000313" key="14">
    <source>
        <dbReference type="Proteomes" id="UP000824250"/>
    </source>
</evidence>
<dbReference type="GO" id="GO:0005524">
    <property type="term" value="F:ATP binding"/>
    <property type="evidence" value="ECO:0007669"/>
    <property type="project" value="UniProtKB-UniRule"/>
</dbReference>
<evidence type="ECO:0000256" key="5">
    <source>
        <dbReference type="ARBA" id="ARBA00022777"/>
    </source>
</evidence>
<feature type="domain" description="PASTA" evidence="12">
    <location>
        <begin position="418"/>
        <end position="483"/>
    </location>
</feature>
<organism evidence="13 14">
    <name type="scientific">Candidatus Copromonas faecavium</name>
    <name type="common">nom. illeg.</name>
    <dbReference type="NCBI Taxonomy" id="2840740"/>
    <lineage>
        <taxon>Bacteria</taxon>
        <taxon>Bacillati</taxon>
        <taxon>Bacillota</taxon>
        <taxon>Clostridia</taxon>
        <taxon>Lachnospirales</taxon>
        <taxon>Lachnospiraceae</taxon>
        <taxon>Candidatus Copromonas (nom. illeg.)</taxon>
    </lineage>
</organism>
<dbReference type="SUPFAM" id="SSF56112">
    <property type="entry name" value="Protein kinase-like (PK-like)"/>
    <property type="match status" value="1"/>
</dbReference>
<feature type="region of interest" description="Disordered" evidence="10">
    <location>
        <begin position="273"/>
        <end position="354"/>
    </location>
</feature>
<feature type="compositionally biased region" description="Basic and acidic residues" evidence="10">
    <location>
        <begin position="324"/>
        <end position="333"/>
    </location>
</feature>
<feature type="domain" description="Protein kinase" evidence="11">
    <location>
        <begin position="13"/>
        <end position="272"/>
    </location>
</feature>
<gene>
    <name evidence="13" type="primary">pknB</name>
    <name evidence="13" type="ORF">IAB28_04780</name>
</gene>
<dbReference type="CDD" id="cd14014">
    <property type="entry name" value="STKc_PknB_like"/>
    <property type="match status" value="1"/>
</dbReference>
<reference evidence="13" key="1">
    <citation type="submission" date="2020-10" db="EMBL/GenBank/DDBJ databases">
        <authorList>
            <person name="Gilroy R."/>
        </authorList>
    </citation>
    <scope>NUCLEOTIDE SEQUENCE</scope>
    <source>
        <strain evidence="13">CHK180-2868</strain>
    </source>
</reference>
<feature type="compositionally biased region" description="Low complexity" evidence="10">
    <location>
        <begin position="390"/>
        <end position="408"/>
    </location>
</feature>
<dbReference type="EMBL" id="DVGC01000027">
    <property type="protein sequence ID" value="HIR05263.1"/>
    <property type="molecule type" value="Genomic_DNA"/>
</dbReference>
<feature type="region of interest" description="Disordered" evidence="10">
    <location>
        <begin position="387"/>
        <end position="420"/>
    </location>
</feature>
<dbReference type="InterPro" id="IPR000719">
    <property type="entry name" value="Prot_kinase_dom"/>
</dbReference>
<feature type="domain" description="PASTA" evidence="12">
    <location>
        <begin position="553"/>
        <end position="620"/>
    </location>
</feature>
<dbReference type="Proteomes" id="UP000824250">
    <property type="component" value="Unassembled WGS sequence"/>
</dbReference>
<dbReference type="PROSITE" id="PS50011">
    <property type="entry name" value="PROTEIN_KINASE_DOM"/>
    <property type="match status" value="1"/>
</dbReference>
<evidence type="ECO:0000256" key="10">
    <source>
        <dbReference type="SAM" id="MobiDB-lite"/>
    </source>
</evidence>
<keyword evidence="6 9" id="KW-0067">ATP-binding</keyword>
<dbReference type="InterPro" id="IPR008271">
    <property type="entry name" value="Ser/Thr_kinase_AS"/>
</dbReference>
<evidence type="ECO:0000256" key="9">
    <source>
        <dbReference type="PROSITE-ProRule" id="PRU10141"/>
    </source>
</evidence>
<dbReference type="SMART" id="SM00740">
    <property type="entry name" value="PASTA"/>
    <property type="match status" value="3"/>
</dbReference>
<evidence type="ECO:0000256" key="1">
    <source>
        <dbReference type="ARBA" id="ARBA00012513"/>
    </source>
</evidence>
<dbReference type="PROSITE" id="PS00107">
    <property type="entry name" value="PROTEIN_KINASE_ATP"/>
    <property type="match status" value="1"/>
</dbReference>
<comment type="catalytic activity">
    <reaction evidence="8">
        <text>L-seryl-[protein] + ATP = O-phospho-L-seryl-[protein] + ADP + H(+)</text>
        <dbReference type="Rhea" id="RHEA:17989"/>
        <dbReference type="Rhea" id="RHEA-COMP:9863"/>
        <dbReference type="Rhea" id="RHEA-COMP:11604"/>
        <dbReference type="ChEBI" id="CHEBI:15378"/>
        <dbReference type="ChEBI" id="CHEBI:29999"/>
        <dbReference type="ChEBI" id="CHEBI:30616"/>
        <dbReference type="ChEBI" id="CHEBI:83421"/>
        <dbReference type="ChEBI" id="CHEBI:456216"/>
        <dbReference type="EC" id="2.7.11.1"/>
    </reaction>
</comment>
<dbReference type="NCBIfam" id="NF033483">
    <property type="entry name" value="PknB_PASTA_kin"/>
    <property type="match status" value="1"/>
</dbReference>
<feature type="compositionally biased region" description="Basic and acidic residues" evidence="10">
    <location>
        <begin position="283"/>
        <end position="315"/>
    </location>
</feature>
<dbReference type="EC" id="2.7.11.1" evidence="1"/>
<comment type="catalytic activity">
    <reaction evidence="7">
        <text>L-threonyl-[protein] + ATP = O-phospho-L-threonyl-[protein] + ADP + H(+)</text>
        <dbReference type="Rhea" id="RHEA:46608"/>
        <dbReference type="Rhea" id="RHEA-COMP:11060"/>
        <dbReference type="Rhea" id="RHEA-COMP:11605"/>
        <dbReference type="ChEBI" id="CHEBI:15378"/>
        <dbReference type="ChEBI" id="CHEBI:30013"/>
        <dbReference type="ChEBI" id="CHEBI:30616"/>
        <dbReference type="ChEBI" id="CHEBI:61977"/>
        <dbReference type="ChEBI" id="CHEBI:456216"/>
        <dbReference type="EC" id="2.7.11.1"/>
    </reaction>
</comment>
<reference evidence="13" key="2">
    <citation type="journal article" date="2021" name="PeerJ">
        <title>Extensive microbial diversity within the chicken gut microbiome revealed by metagenomics and culture.</title>
        <authorList>
            <person name="Gilroy R."/>
            <person name="Ravi A."/>
            <person name="Getino M."/>
            <person name="Pursley I."/>
            <person name="Horton D.L."/>
            <person name="Alikhan N.F."/>
            <person name="Baker D."/>
            <person name="Gharbi K."/>
            <person name="Hall N."/>
            <person name="Watson M."/>
            <person name="Adriaenssens E.M."/>
            <person name="Foster-Nyarko E."/>
            <person name="Jarju S."/>
            <person name="Secka A."/>
            <person name="Antonio M."/>
            <person name="Oren A."/>
            <person name="Chaudhuri R.R."/>
            <person name="La Ragione R."/>
            <person name="Hildebrand F."/>
            <person name="Pallen M.J."/>
        </authorList>
    </citation>
    <scope>NUCLEOTIDE SEQUENCE</scope>
    <source>
        <strain evidence="13">CHK180-2868</strain>
    </source>
</reference>
<feature type="domain" description="PASTA" evidence="12">
    <location>
        <begin position="484"/>
        <end position="550"/>
    </location>
</feature>
<dbReference type="Gene3D" id="3.30.200.20">
    <property type="entry name" value="Phosphorylase Kinase, domain 1"/>
    <property type="match status" value="1"/>
</dbReference>
<dbReference type="FunFam" id="1.10.510.10:FF:000021">
    <property type="entry name" value="Serine/threonine protein kinase"/>
    <property type="match status" value="1"/>
</dbReference>
<dbReference type="PANTHER" id="PTHR43289:SF34">
    <property type="entry name" value="SERINE_THREONINE-PROTEIN KINASE YBDM-RELATED"/>
    <property type="match status" value="1"/>
</dbReference>
<keyword evidence="2" id="KW-0723">Serine/threonine-protein kinase</keyword>
<dbReference type="Pfam" id="PF00069">
    <property type="entry name" value="Pkinase"/>
    <property type="match status" value="1"/>
</dbReference>
<dbReference type="InterPro" id="IPR005543">
    <property type="entry name" value="PASTA_dom"/>
</dbReference>
<dbReference type="PROSITE" id="PS00108">
    <property type="entry name" value="PROTEIN_KINASE_ST"/>
    <property type="match status" value="1"/>
</dbReference>
<dbReference type="FunFam" id="3.30.200.20:FF:000035">
    <property type="entry name" value="Serine/threonine protein kinase Stk1"/>
    <property type="match status" value="1"/>
</dbReference>
<evidence type="ECO:0000259" key="12">
    <source>
        <dbReference type="PROSITE" id="PS51178"/>
    </source>
</evidence>
<dbReference type="GO" id="GO:0004674">
    <property type="term" value="F:protein serine/threonine kinase activity"/>
    <property type="evidence" value="ECO:0007669"/>
    <property type="project" value="UniProtKB-KW"/>
</dbReference>
<dbReference type="SMART" id="SM00220">
    <property type="entry name" value="S_TKc"/>
    <property type="match status" value="1"/>
</dbReference>
<evidence type="ECO:0000256" key="8">
    <source>
        <dbReference type="ARBA" id="ARBA00048679"/>
    </source>
</evidence>
<sequence length="724" mass="78280">MILHAGIMLQDRYEILEKIGSGGMSEVYKAKCHKLNRLVAIKVLKAEFTSDAGFVSKFKMEAQAAAGLSHPNIVNIYDVVDDGDLHFIVMELVEGITLKSYITKKGHLDVKETIGIAIQVAQGIEAAHEQHIIHRDIKPQNMLISMDGKVKVADFGIARAVSSQTMNSTVVGTVHYISPEQARGGFSDERSDLYSLGITMFEMVTGRVPFDGDNTVTVALAHLEEPIPLPSFYNPEVTPSLERIIVKCTEKRPENRYSNAGELIGDLRRALLNPDDPAIGQEEPAHPDLSETRPMSQKELDIIKGRSRELEEMSRNGRASSGEANREGADRKTGKTGVRRPGKGRREQDGNAPATGVEKMVTTIGVAAAIIVVAGVVFLFSQIGGMLRPSSSETESETTSAEATTAESESSEETSLSQKEVLMPSLEGKTQEEAESELEELDLVMQVEQQASDDVEEGVVISQENEPGTVVPRFSKVRVTISSGSDQIDLASLGLTDMTLETAVRLLEGRGFKTTVMEEASETEESGNIIRVEPADKAPYGATITLYVSTGPAVEMVPVPNLEGKTQDEATDLLVEAGLVTGQTSEEHSDTVPAGQIIRQGIAADTEVEVGSTVDYVLSLGPEAPQTQFLASLETTYPLMVSYGPGAGSSEIQIMIRLKQTVNGQVVYTKLTEPRSYSADTMLEIRLDNIRGADGVSTGEVEIVDLTNNVVLTSYNVTFTETVV</sequence>
<dbReference type="PROSITE" id="PS51178">
    <property type="entry name" value="PASTA"/>
    <property type="match status" value="3"/>
</dbReference>
<feature type="binding site" evidence="9">
    <location>
        <position position="42"/>
    </location>
    <ligand>
        <name>ATP</name>
        <dbReference type="ChEBI" id="CHEBI:30616"/>
    </ligand>
</feature>
<keyword evidence="4 9" id="KW-0547">Nucleotide-binding</keyword>
<dbReference type="Pfam" id="PF03793">
    <property type="entry name" value="PASTA"/>
    <property type="match status" value="3"/>
</dbReference>
<keyword evidence="5 13" id="KW-0418">Kinase</keyword>
<dbReference type="PANTHER" id="PTHR43289">
    <property type="entry name" value="MITOGEN-ACTIVATED PROTEIN KINASE KINASE KINASE 20-RELATED"/>
    <property type="match status" value="1"/>
</dbReference>
<dbReference type="CDD" id="cd06577">
    <property type="entry name" value="PASTA_pknB"/>
    <property type="match status" value="3"/>
</dbReference>
<evidence type="ECO:0000256" key="7">
    <source>
        <dbReference type="ARBA" id="ARBA00047899"/>
    </source>
</evidence>
<evidence type="ECO:0000256" key="6">
    <source>
        <dbReference type="ARBA" id="ARBA00022840"/>
    </source>
</evidence>
<evidence type="ECO:0000259" key="11">
    <source>
        <dbReference type="PROSITE" id="PS50011"/>
    </source>
</evidence>
<proteinExistence type="predicted"/>
<evidence type="ECO:0000256" key="2">
    <source>
        <dbReference type="ARBA" id="ARBA00022527"/>
    </source>
</evidence>
<evidence type="ECO:0000256" key="3">
    <source>
        <dbReference type="ARBA" id="ARBA00022679"/>
    </source>
</evidence>
<protein>
    <recommendedName>
        <fullName evidence="1">non-specific serine/threonine protein kinase</fullName>
        <ecNumber evidence="1">2.7.11.1</ecNumber>
    </recommendedName>
</protein>
<dbReference type="Gene3D" id="1.10.510.10">
    <property type="entry name" value="Transferase(Phosphotransferase) domain 1"/>
    <property type="match status" value="1"/>
</dbReference>